<dbReference type="SUPFAM" id="SSF55729">
    <property type="entry name" value="Acyl-CoA N-acyltransferases (Nat)"/>
    <property type="match status" value="1"/>
</dbReference>
<dbReference type="AlphaFoldDB" id="A0A6J7AKZ4"/>
<evidence type="ECO:0000313" key="3">
    <source>
        <dbReference type="EMBL" id="CAB4995634.1"/>
    </source>
</evidence>
<dbReference type="PANTHER" id="PTHR43441:SF11">
    <property type="entry name" value="RIBOSOMAL-PROTEIN-SERINE ACETYLTRANSFERASE"/>
    <property type="match status" value="1"/>
</dbReference>
<dbReference type="InterPro" id="IPR051908">
    <property type="entry name" value="Ribosomal_N-acetyltransferase"/>
</dbReference>
<dbReference type="PROSITE" id="PS51186">
    <property type="entry name" value="GNAT"/>
    <property type="match status" value="1"/>
</dbReference>
<dbReference type="InterPro" id="IPR016181">
    <property type="entry name" value="Acyl_CoA_acyltransferase"/>
</dbReference>
<dbReference type="InterPro" id="IPR000182">
    <property type="entry name" value="GNAT_dom"/>
</dbReference>
<dbReference type="GO" id="GO:0008999">
    <property type="term" value="F:protein-N-terminal-alanine acetyltransferase activity"/>
    <property type="evidence" value="ECO:0007669"/>
    <property type="project" value="TreeGrafter"/>
</dbReference>
<gene>
    <name evidence="2" type="ORF">UFOPK3139_01830</name>
    <name evidence="3" type="ORF">UFOPK3967_01306</name>
</gene>
<dbReference type="EMBL" id="CAFBOS010000070">
    <property type="protein sequence ID" value="CAB4995634.1"/>
    <property type="molecule type" value="Genomic_DNA"/>
</dbReference>
<dbReference type="GO" id="GO:0005737">
    <property type="term" value="C:cytoplasm"/>
    <property type="evidence" value="ECO:0007669"/>
    <property type="project" value="TreeGrafter"/>
</dbReference>
<dbReference type="EMBL" id="CAFABA010000078">
    <property type="protein sequence ID" value="CAB4833545.1"/>
    <property type="molecule type" value="Genomic_DNA"/>
</dbReference>
<reference evidence="2" key="1">
    <citation type="submission" date="2020-05" db="EMBL/GenBank/DDBJ databases">
        <authorList>
            <person name="Chiriac C."/>
            <person name="Salcher M."/>
            <person name="Ghai R."/>
            <person name="Kavagutti S V."/>
        </authorList>
    </citation>
    <scope>NUCLEOTIDE SEQUENCE</scope>
</reference>
<dbReference type="Gene3D" id="3.40.630.30">
    <property type="match status" value="1"/>
</dbReference>
<dbReference type="GO" id="GO:1990189">
    <property type="term" value="F:protein N-terminal-serine acetyltransferase activity"/>
    <property type="evidence" value="ECO:0007669"/>
    <property type="project" value="TreeGrafter"/>
</dbReference>
<evidence type="ECO:0000259" key="1">
    <source>
        <dbReference type="PROSITE" id="PS51186"/>
    </source>
</evidence>
<evidence type="ECO:0000313" key="2">
    <source>
        <dbReference type="EMBL" id="CAB4833545.1"/>
    </source>
</evidence>
<dbReference type="PANTHER" id="PTHR43441">
    <property type="entry name" value="RIBOSOMAL-PROTEIN-SERINE ACETYLTRANSFERASE"/>
    <property type="match status" value="1"/>
</dbReference>
<accession>A0A6J7AKZ4</accession>
<organism evidence="2">
    <name type="scientific">freshwater metagenome</name>
    <dbReference type="NCBI Taxonomy" id="449393"/>
    <lineage>
        <taxon>unclassified sequences</taxon>
        <taxon>metagenomes</taxon>
        <taxon>ecological metagenomes</taxon>
    </lineage>
</organism>
<sequence length="186" mass="20665">MWPVTLDSERMVVRELADSDAPAVHKWAGDRDTVRWVPLGPLDHPGTAQYVAQLITQAQRVPRLGYTLAIERRSDHALLGTVSIEIDSFEHKRAELGYILRRDAWGQGYATEAAGLIRDFAFSQLGVYRLWAVCDPDNPASSAVLRKIGMRLEGVMRGDLLVGGERRDSLLHAMVVTDAGDPDPYL</sequence>
<feature type="domain" description="N-acetyltransferase" evidence="1">
    <location>
        <begin position="11"/>
        <end position="177"/>
    </location>
</feature>
<dbReference type="Pfam" id="PF13302">
    <property type="entry name" value="Acetyltransf_3"/>
    <property type="match status" value="1"/>
</dbReference>
<proteinExistence type="predicted"/>
<protein>
    <submittedName>
        <fullName evidence="2">Unannotated protein</fullName>
    </submittedName>
</protein>
<name>A0A6J7AKZ4_9ZZZZ</name>